<gene>
    <name evidence="2" type="ORF">UK23_35350</name>
</gene>
<evidence type="ECO:0000313" key="3">
    <source>
        <dbReference type="Proteomes" id="UP000033393"/>
    </source>
</evidence>
<dbReference type="Gene3D" id="3.30.950.30">
    <property type="entry name" value="Schlafen, AAA domain"/>
    <property type="match status" value="1"/>
</dbReference>
<organism evidence="2 3">
    <name type="scientific">Lentzea aerocolonigenes</name>
    <name type="common">Lechevalieria aerocolonigenes</name>
    <name type="synonym">Saccharothrix aerocolonigenes</name>
    <dbReference type="NCBI Taxonomy" id="68170"/>
    <lineage>
        <taxon>Bacteria</taxon>
        <taxon>Bacillati</taxon>
        <taxon>Actinomycetota</taxon>
        <taxon>Actinomycetes</taxon>
        <taxon>Pseudonocardiales</taxon>
        <taxon>Pseudonocardiaceae</taxon>
        <taxon>Lentzea</taxon>
    </lineage>
</organism>
<comment type="caution">
    <text evidence="2">The sequence shown here is derived from an EMBL/GenBank/DDBJ whole genome shotgun (WGS) entry which is preliminary data.</text>
</comment>
<name>A0A0F0GHJ8_LENAE</name>
<dbReference type="PATRIC" id="fig|68170.10.peg.9212"/>
<accession>A0A0F0GHJ8</accession>
<feature type="domain" description="Schlafen AlbA-2" evidence="1">
    <location>
        <begin position="33"/>
        <end position="171"/>
    </location>
</feature>
<sequence>MTSASGQRSQDVAEYQDPISRQAFEQLVHVRGEGDEWDFKATLNDLSVNAARVSLAKDALAFCNLPTGGTIIVGVAKDYEHVGLTAMEKIDTTAIRRAVEKYVDGDFIVLAAEHTLVEPGTNEEKRYGIVHFRRRFAQPVLAAMEGQTTDKQPQFRSGDILIRRGAASIRANSGDVRRLFTNSIVHEERVRAVNEVWSCLVEQRRLMGGVEYLYDLLVDSEYADAITRPSLRASLGSHTMWQHADAVDGLQLRVSMIRPHISEHLYQQYRACAAFTGRLHVRAMERRDAGVFLPWTELDNGSPDQYLRQLALELIPQDELDGYWTGRATDLGTYRPVRQVIDAAERAVLSTIRLVLSGLG</sequence>
<dbReference type="AlphaFoldDB" id="A0A0F0GHJ8"/>
<dbReference type="InterPro" id="IPR038461">
    <property type="entry name" value="Schlafen_AlbA_2_dom_sf"/>
</dbReference>
<dbReference type="Pfam" id="PF04326">
    <property type="entry name" value="SLFN_AlbA_2"/>
    <property type="match status" value="1"/>
</dbReference>
<dbReference type="EMBL" id="JYJG01000324">
    <property type="protein sequence ID" value="KJK42865.1"/>
    <property type="molecule type" value="Genomic_DNA"/>
</dbReference>
<keyword evidence="3" id="KW-1185">Reference proteome</keyword>
<evidence type="ECO:0000313" key="2">
    <source>
        <dbReference type="EMBL" id="KJK42865.1"/>
    </source>
</evidence>
<evidence type="ECO:0000259" key="1">
    <source>
        <dbReference type="Pfam" id="PF04326"/>
    </source>
</evidence>
<dbReference type="Proteomes" id="UP000033393">
    <property type="component" value="Unassembled WGS sequence"/>
</dbReference>
<protein>
    <recommendedName>
        <fullName evidence="1">Schlafen AlbA-2 domain-containing protein</fullName>
    </recommendedName>
</protein>
<proteinExistence type="predicted"/>
<reference evidence="2 3" key="1">
    <citation type="submission" date="2015-02" db="EMBL/GenBank/DDBJ databases">
        <authorList>
            <person name="Ju K.-S."/>
            <person name="Doroghazi J.R."/>
            <person name="Metcalf W."/>
        </authorList>
    </citation>
    <scope>NUCLEOTIDE SEQUENCE [LARGE SCALE GENOMIC DNA]</scope>
    <source>
        <strain evidence="2 3">NRRL B-16140</strain>
    </source>
</reference>
<dbReference type="InterPro" id="IPR007421">
    <property type="entry name" value="Schlafen_AlbA_2_dom"/>
</dbReference>